<evidence type="ECO:0000313" key="3">
    <source>
        <dbReference type="Proteomes" id="UP000178495"/>
    </source>
</evidence>
<gene>
    <name evidence="2" type="ORF">A3A43_03575</name>
</gene>
<organism evidence="2 3">
    <name type="scientific">Candidatus Liptonbacteria bacterium RIFCSPLOWO2_01_FULL_56_20</name>
    <dbReference type="NCBI Taxonomy" id="1798652"/>
    <lineage>
        <taxon>Bacteria</taxon>
        <taxon>Candidatus Liptoniibacteriota</taxon>
    </lineage>
</organism>
<proteinExistence type="predicted"/>
<evidence type="ECO:0000256" key="1">
    <source>
        <dbReference type="SAM" id="MobiDB-lite"/>
    </source>
</evidence>
<accession>A0A1G2CIW3</accession>
<protein>
    <submittedName>
        <fullName evidence="2">Uncharacterized protein</fullName>
    </submittedName>
</protein>
<evidence type="ECO:0000313" key="2">
    <source>
        <dbReference type="EMBL" id="OGZ01336.1"/>
    </source>
</evidence>
<dbReference type="STRING" id="1798652.A3A43_03575"/>
<dbReference type="Proteomes" id="UP000178495">
    <property type="component" value="Unassembled WGS sequence"/>
</dbReference>
<dbReference type="EMBL" id="MHLC01000014">
    <property type="protein sequence ID" value="OGZ01336.1"/>
    <property type="molecule type" value="Genomic_DNA"/>
</dbReference>
<dbReference type="AlphaFoldDB" id="A0A1G2CIW3"/>
<name>A0A1G2CIW3_9BACT</name>
<feature type="region of interest" description="Disordered" evidence="1">
    <location>
        <begin position="1"/>
        <end position="40"/>
    </location>
</feature>
<reference evidence="2 3" key="1">
    <citation type="journal article" date="2016" name="Nat. Commun.">
        <title>Thousands of microbial genomes shed light on interconnected biogeochemical processes in an aquifer system.</title>
        <authorList>
            <person name="Anantharaman K."/>
            <person name="Brown C.T."/>
            <person name="Hug L.A."/>
            <person name="Sharon I."/>
            <person name="Castelle C.J."/>
            <person name="Probst A.J."/>
            <person name="Thomas B.C."/>
            <person name="Singh A."/>
            <person name="Wilkins M.J."/>
            <person name="Karaoz U."/>
            <person name="Brodie E.L."/>
            <person name="Williams K.H."/>
            <person name="Hubbard S.S."/>
            <person name="Banfield J.F."/>
        </authorList>
    </citation>
    <scope>NUCLEOTIDE SEQUENCE [LARGE SCALE GENOMIC DNA]</scope>
</reference>
<comment type="caution">
    <text evidence="2">The sequence shown here is derived from an EMBL/GenBank/DDBJ whole genome shotgun (WGS) entry which is preliminary data.</text>
</comment>
<sequence>MGRPQGTARRRKERSEAASGSRTSAVKRRKRVLSHESDPSFPGLLKLKLAQESERVIIPCGTLSLIELHFDDGAVPPYIVLRTATRAFDHFLWPRICAVVFPDDTIHKPSDMNQLAPAPFQWTMHESSSSVELSGDEEPDIL</sequence>